<dbReference type="InterPro" id="IPR041898">
    <property type="entry name" value="MAGE_WH1"/>
</dbReference>
<evidence type="ECO:0000313" key="3">
    <source>
        <dbReference type="EMBL" id="ORX74153.1"/>
    </source>
</evidence>
<reference evidence="3 4" key="1">
    <citation type="submission" date="2016-07" db="EMBL/GenBank/DDBJ databases">
        <title>Pervasive Adenine N6-methylation of Active Genes in Fungi.</title>
        <authorList>
            <consortium name="DOE Joint Genome Institute"/>
            <person name="Mondo S.J."/>
            <person name="Dannebaum R.O."/>
            <person name="Kuo R.C."/>
            <person name="Labutti K."/>
            <person name="Haridas S."/>
            <person name="Kuo A."/>
            <person name="Salamov A."/>
            <person name="Ahrendt S.R."/>
            <person name="Lipzen A."/>
            <person name="Sullivan W."/>
            <person name="Andreopoulos W.B."/>
            <person name="Clum A."/>
            <person name="Lindquist E."/>
            <person name="Daum C."/>
            <person name="Ramamoorthy G.K."/>
            <person name="Gryganskyi A."/>
            <person name="Culley D."/>
            <person name="Magnuson J.K."/>
            <person name="James T.Y."/>
            <person name="O'Malley M.A."/>
            <person name="Stajich J.E."/>
            <person name="Spatafora J.W."/>
            <person name="Visel A."/>
            <person name="Grigoriev I.V."/>
        </authorList>
    </citation>
    <scope>NUCLEOTIDE SEQUENCE [LARGE SCALE GENOMIC DNA]</scope>
    <source>
        <strain evidence="3 4">ATCC 12442</strain>
    </source>
</reference>
<sequence length="234" mass="25520">MDDSTQPEGSLLDTQTGVTQTDSERTAVDIARYALAAHAAHKPLRRDALRSLFRDTSARHFKLAFSRADELLQLHFGLTLAPYPAHEKSLDAPAQTKPLEQDDAQLMGFAAAVLSLVLVSNMCVTMDQLVLYVRKLGPPAHIANAPASRLSTTDDAQRDACAREAINALQRRGYLDVLAPRAAPEDVELTWGPQAKVDFRPIDIARFIAATTGQECSPEFVAKIGRAFGRNIEG</sequence>
<dbReference type="OrthoDB" id="205198at2759"/>
<dbReference type="Gene3D" id="1.10.10.1200">
    <property type="entry name" value="MAGE homology domain, winged helix WH1 motif"/>
    <property type="match status" value="1"/>
</dbReference>
<evidence type="ECO:0000256" key="1">
    <source>
        <dbReference type="SAM" id="MobiDB-lite"/>
    </source>
</evidence>
<protein>
    <recommendedName>
        <fullName evidence="2">MAGE domain-containing protein</fullName>
    </recommendedName>
</protein>
<feature type="domain" description="MAGE" evidence="2">
    <location>
        <begin position="30"/>
        <end position="204"/>
    </location>
</feature>
<proteinExistence type="predicted"/>
<dbReference type="Gene3D" id="1.10.10.1210">
    <property type="entry name" value="MAGE homology domain, winged helix WH2 motif"/>
    <property type="match status" value="1"/>
</dbReference>
<evidence type="ECO:0000259" key="2">
    <source>
        <dbReference type="SMART" id="SM01373"/>
    </source>
</evidence>
<dbReference type="RefSeq" id="XP_040747364.1">
    <property type="nucleotide sequence ID" value="XM_040890000.1"/>
</dbReference>
<dbReference type="GeneID" id="63806648"/>
<gene>
    <name evidence="3" type="ORF">DL89DRAFT_289774</name>
</gene>
<accession>A0A1Y1WKZ7</accession>
<dbReference type="Pfam" id="PF01454">
    <property type="entry name" value="MAGE"/>
    <property type="match status" value="2"/>
</dbReference>
<dbReference type="AlphaFoldDB" id="A0A1Y1WKZ7"/>
<feature type="region of interest" description="Disordered" evidence="1">
    <location>
        <begin position="1"/>
        <end position="20"/>
    </location>
</feature>
<dbReference type="Proteomes" id="UP000193922">
    <property type="component" value="Unassembled WGS sequence"/>
</dbReference>
<evidence type="ECO:0000313" key="4">
    <source>
        <dbReference type="Proteomes" id="UP000193922"/>
    </source>
</evidence>
<organism evidence="3 4">
    <name type="scientific">Linderina pennispora</name>
    <dbReference type="NCBI Taxonomy" id="61395"/>
    <lineage>
        <taxon>Eukaryota</taxon>
        <taxon>Fungi</taxon>
        <taxon>Fungi incertae sedis</taxon>
        <taxon>Zoopagomycota</taxon>
        <taxon>Kickxellomycotina</taxon>
        <taxon>Kickxellomycetes</taxon>
        <taxon>Kickxellales</taxon>
        <taxon>Kickxellaceae</taxon>
        <taxon>Linderina</taxon>
    </lineage>
</organism>
<comment type="caution">
    <text evidence="3">The sequence shown here is derived from an EMBL/GenBank/DDBJ whole genome shotgun (WGS) entry which is preliminary data.</text>
</comment>
<dbReference type="InterPro" id="IPR002190">
    <property type="entry name" value="MHD_dom"/>
</dbReference>
<keyword evidence="4" id="KW-1185">Reference proteome</keyword>
<dbReference type="EMBL" id="MCFD01000001">
    <property type="protein sequence ID" value="ORX74153.1"/>
    <property type="molecule type" value="Genomic_DNA"/>
</dbReference>
<dbReference type="STRING" id="61395.A0A1Y1WKZ7"/>
<dbReference type="SMART" id="SM01373">
    <property type="entry name" value="MAGE"/>
    <property type="match status" value="1"/>
</dbReference>
<name>A0A1Y1WKZ7_9FUNG</name>
<dbReference type="InterPro" id="IPR041899">
    <property type="entry name" value="MAGE_WH2"/>
</dbReference>